<reference evidence="1" key="1">
    <citation type="submission" date="2014-11" db="EMBL/GenBank/DDBJ databases">
        <authorList>
            <person name="Amaro Gonzalez C."/>
        </authorList>
    </citation>
    <scope>NUCLEOTIDE SEQUENCE</scope>
</reference>
<dbReference type="AlphaFoldDB" id="A0A0E9TMV8"/>
<reference evidence="1" key="2">
    <citation type="journal article" date="2015" name="Fish Shellfish Immunol.">
        <title>Early steps in the European eel (Anguilla anguilla)-Vibrio vulnificus interaction in the gills: Role of the RtxA13 toxin.</title>
        <authorList>
            <person name="Callol A."/>
            <person name="Pajuelo D."/>
            <person name="Ebbesson L."/>
            <person name="Teles M."/>
            <person name="MacKenzie S."/>
            <person name="Amaro C."/>
        </authorList>
    </citation>
    <scope>NUCLEOTIDE SEQUENCE</scope>
</reference>
<sequence length="20" mass="2560">MAIRHSYIYIYRLRHPLQTQ</sequence>
<name>A0A0E9TMV8_ANGAN</name>
<dbReference type="EMBL" id="GBXM01054362">
    <property type="protein sequence ID" value="JAH54215.1"/>
    <property type="molecule type" value="Transcribed_RNA"/>
</dbReference>
<proteinExistence type="predicted"/>
<organism evidence="1">
    <name type="scientific">Anguilla anguilla</name>
    <name type="common">European freshwater eel</name>
    <name type="synonym">Muraena anguilla</name>
    <dbReference type="NCBI Taxonomy" id="7936"/>
    <lineage>
        <taxon>Eukaryota</taxon>
        <taxon>Metazoa</taxon>
        <taxon>Chordata</taxon>
        <taxon>Craniata</taxon>
        <taxon>Vertebrata</taxon>
        <taxon>Euteleostomi</taxon>
        <taxon>Actinopterygii</taxon>
        <taxon>Neopterygii</taxon>
        <taxon>Teleostei</taxon>
        <taxon>Anguilliformes</taxon>
        <taxon>Anguillidae</taxon>
        <taxon>Anguilla</taxon>
    </lineage>
</organism>
<evidence type="ECO:0000313" key="1">
    <source>
        <dbReference type="EMBL" id="JAH54215.1"/>
    </source>
</evidence>
<protein>
    <submittedName>
        <fullName evidence="1">Uncharacterized protein</fullName>
    </submittedName>
</protein>
<accession>A0A0E9TMV8</accession>